<dbReference type="Proteomes" id="UP000886523">
    <property type="component" value="Unassembled WGS sequence"/>
</dbReference>
<name>A0A9P6E112_9AGAM</name>
<sequence length="78" mass="8563">MPCPIHTQYPPNSSSRCLMNGGWGSTILALYSGLFSLGSTMTLLFLDTPMVSLAGLRWNFAATLNHASRRIHFFTGLD</sequence>
<organism evidence="2 3">
    <name type="scientific">Hydnum rufescens UP504</name>
    <dbReference type="NCBI Taxonomy" id="1448309"/>
    <lineage>
        <taxon>Eukaryota</taxon>
        <taxon>Fungi</taxon>
        <taxon>Dikarya</taxon>
        <taxon>Basidiomycota</taxon>
        <taxon>Agaricomycotina</taxon>
        <taxon>Agaricomycetes</taxon>
        <taxon>Cantharellales</taxon>
        <taxon>Hydnaceae</taxon>
        <taxon>Hydnum</taxon>
    </lineage>
</organism>
<proteinExistence type="predicted"/>
<keyword evidence="1" id="KW-0812">Transmembrane</keyword>
<dbReference type="EMBL" id="MU128924">
    <property type="protein sequence ID" value="KAF9518498.1"/>
    <property type="molecule type" value="Genomic_DNA"/>
</dbReference>
<gene>
    <name evidence="2" type="ORF">BS47DRAFT_1338178</name>
</gene>
<evidence type="ECO:0000313" key="2">
    <source>
        <dbReference type="EMBL" id="KAF9518498.1"/>
    </source>
</evidence>
<keyword evidence="1" id="KW-1133">Transmembrane helix</keyword>
<feature type="non-terminal residue" evidence="2">
    <location>
        <position position="78"/>
    </location>
</feature>
<reference evidence="2" key="1">
    <citation type="journal article" date="2020" name="Nat. Commun.">
        <title>Large-scale genome sequencing of mycorrhizal fungi provides insights into the early evolution of symbiotic traits.</title>
        <authorList>
            <person name="Miyauchi S."/>
            <person name="Kiss E."/>
            <person name="Kuo A."/>
            <person name="Drula E."/>
            <person name="Kohler A."/>
            <person name="Sanchez-Garcia M."/>
            <person name="Morin E."/>
            <person name="Andreopoulos B."/>
            <person name="Barry K.W."/>
            <person name="Bonito G."/>
            <person name="Buee M."/>
            <person name="Carver A."/>
            <person name="Chen C."/>
            <person name="Cichocki N."/>
            <person name="Clum A."/>
            <person name="Culley D."/>
            <person name="Crous P.W."/>
            <person name="Fauchery L."/>
            <person name="Girlanda M."/>
            <person name="Hayes R.D."/>
            <person name="Keri Z."/>
            <person name="LaButti K."/>
            <person name="Lipzen A."/>
            <person name="Lombard V."/>
            <person name="Magnuson J."/>
            <person name="Maillard F."/>
            <person name="Murat C."/>
            <person name="Nolan M."/>
            <person name="Ohm R.A."/>
            <person name="Pangilinan J."/>
            <person name="Pereira M.F."/>
            <person name="Perotto S."/>
            <person name="Peter M."/>
            <person name="Pfister S."/>
            <person name="Riley R."/>
            <person name="Sitrit Y."/>
            <person name="Stielow J.B."/>
            <person name="Szollosi G."/>
            <person name="Zifcakova L."/>
            <person name="Stursova M."/>
            <person name="Spatafora J.W."/>
            <person name="Tedersoo L."/>
            <person name="Vaario L.M."/>
            <person name="Yamada A."/>
            <person name="Yan M."/>
            <person name="Wang P."/>
            <person name="Xu J."/>
            <person name="Bruns T."/>
            <person name="Baldrian P."/>
            <person name="Vilgalys R."/>
            <person name="Dunand C."/>
            <person name="Henrissat B."/>
            <person name="Grigoriev I.V."/>
            <person name="Hibbett D."/>
            <person name="Nagy L.G."/>
            <person name="Martin F.M."/>
        </authorList>
    </citation>
    <scope>NUCLEOTIDE SEQUENCE</scope>
    <source>
        <strain evidence="2">UP504</strain>
    </source>
</reference>
<accession>A0A9P6E112</accession>
<dbReference type="AlphaFoldDB" id="A0A9P6E112"/>
<comment type="caution">
    <text evidence="2">The sequence shown here is derived from an EMBL/GenBank/DDBJ whole genome shotgun (WGS) entry which is preliminary data.</text>
</comment>
<evidence type="ECO:0000256" key="1">
    <source>
        <dbReference type="SAM" id="Phobius"/>
    </source>
</evidence>
<feature type="transmembrane region" description="Helical" evidence="1">
    <location>
        <begin position="28"/>
        <end position="46"/>
    </location>
</feature>
<keyword evidence="3" id="KW-1185">Reference proteome</keyword>
<keyword evidence="1" id="KW-0472">Membrane</keyword>
<protein>
    <submittedName>
        <fullName evidence="2">Uncharacterized protein</fullName>
    </submittedName>
</protein>
<evidence type="ECO:0000313" key="3">
    <source>
        <dbReference type="Proteomes" id="UP000886523"/>
    </source>
</evidence>